<sequence>TYKPDDDNEDADKVGEEEEEEEEEVLLSPKVIQMKGKARTAPSKVKGGKKKAKRAALLSDLEPTDESDQEAVGRKSKKGPLSKEALTECEEFGCEMEERATALAKKFGKKTRSIFAAASLSTSASRKESIWNMHQSWFFATQGQNDEDVDQLRARQKEQYEVLHDSEEGEEKWDIMRQYYIETAAGVESGPKSSVGRVMAARDAFAKSGRVLPSPKSAHLWVHHSYRGGGRLSPGIRDVGRSPLVRKIIDENHMDLKRMIDWWTTVIKFTHIQDSEEGPSMPAIGSGRAVNPIEYLCRAGKPVRDRNRRVLKAMVLELLISHGYVKWSILWKRLCHEVENLHFTILNWPEEIPVPDTQFDFHKLDANEREQQGEGEGEGEGKKGKGKAVEEPYVPQDRDDLAFMAWPRDVINIYSKILLTVGGLHGKKPLASIVDEHNEDVIDEERPGLAVKDTGFRNADNSDSAQNAAHRANYLPPSTSDRDGRSIERPRSPSRHRVLDRPRSPHCHRSPPPRSPPPERRHSPHRPPDHLAPASRQKRGRIDDDVNSNQFEEVVNTHERVPVVKRARVLPEEAGLHSANDDYCQREDGHRSQKEQHREYTHRVHSPGNATSSNVEIRDRDTSRRPARRDKTHRSRSPPFRQETSHGHTVRRHHRSPSAGPSRQDPSHGNNVRRHHR</sequence>
<feature type="compositionally biased region" description="Basic and acidic residues" evidence="1">
    <location>
        <begin position="578"/>
        <end position="602"/>
    </location>
</feature>
<protein>
    <submittedName>
        <fullName evidence="2">Uncharacterized protein</fullName>
    </submittedName>
</protein>
<feature type="compositionally biased region" description="Basic and acidic residues" evidence="1">
    <location>
        <begin position="517"/>
        <end position="529"/>
    </location>
</feature>
<feature type="compositionally biased region" description="Basic residues" evidence="1">
    <location>
        <begin position="625"/>
        <end position="636"/>
    </location>
</feature>
<evidence type="ECO:0000256" key="1">
    <source>
        <dbReference type="SAM" id="MobiDB-lite"/>
    </source>
</evidence>
<name>A0A0C9TRH3_PAXIN</name>
<feature type="compositionally biased region" description="Low complexity" evidence="1">
    <location>
        <begin position="458"/>
        <end position="469"/>
    </location>
</feature>
<evidence type="ECO:0000313" key="3">
    <source>
        <dbReference type="Proteomes" id="UP000053647"/>
    </source>
</evidence>
<gene>
    <name evidence="2" type="ORF">PAXINDRAFT_16572</name>
</gene>
<dbReference type="HOGENOM" id="CLU_026140_1_0_1"/>
<feature type="non-terminal residue" evidence="2">
    <location>
        <position position="1"/>
    </location>
</feature>
<evidence type="ECO:0000313" key="2">
    <source>
        <dbReference type="EMBL" id="KIJ10417.1"/>
    </source>
</evidence>
<dbReference type="OrthoDB" id="2692910at2759"/>
<dbReference type="Proteomes" id="UP000053647">
    <property type="component" value="Unassembled WGS sequence"/>
</dbReference>
<feature type="region of interest" description="Disordered" evidence="1">
    <location>
        <begin position="368"/>
        <end position="393"/>
    </location>
</feature>
<reference evidence="2 3" key="1">
    <citation type="submission" date="2014-06" db="EMBL/GenBank/DDBJ databases">
        <authorList>
            <consortium name="DOE Joint Genome Institute"/>
            <person name="Kuo A."/>
            <person name="Kohler A."/>
            <person name="Nagy L.G."/>
            <person name="Floudas D."/>
            <person name="Copeland A."/>
            <person name="Barry K.W."/>
            <person name="Cichocki N."/>
            <person name="Veneault-Fourrey C."/>
            <person name="LaButti K."/>
            <person name="Lindquist E.A."/>
            <person name="Lipzen A."/>
            <person name="Lundell T."/>
            <person name="Morin E."/>
            <person name="Murat C."/>
            <person name="Sun H."/>
            <person name="Tunlid A."/>
            <person name="Henrissat B."/>
            <person name="Grigoriev I.V."/>
            <person name="Hibbett D.S."/>
            <person name="Martin F."/>
            <person name="Nordberg H.P."/>
            <person name="Cantor M.N."/>
            <person name="Hua S.X."/>
        </authorList>
    </citation>
    <scope>NUCLEOTIDE SEQUENCE [LARGE SCALE GENOMIC DNA]</scope>
    <source>
        <strain evidence="2 3">ATCC 200175</strain>
    </source>
</reference>
<feature type="region of interest" description="Disordered" evidence="1">
    <location>
        <begin position="578"/>
        <end position="677"/>
    </location>
</feature>
<dbReference type="EMBL" id="KN819406">
    <property type="protein sequence ID" value="KIJ10417.1"/>
    <property type="molecule type" value="Genomic_DNA"/>
</dbReference>
<feature type="compositionally biased region" description="Acidic residues" evidence="1">
    <location>
        <begin position="1"/>
        <end position="25"/>
    </location>
</feature>
<feature type="region of interest" description="Disordered" evidence="1">
    <location>
        <begin position="1"/>
        <end position="84"/>
    </location>
</feature>
<reference evidence="3" key="2">
    <citation type="submission" date="2015-01" db="EMBL/GenBank/DDBJ databases">
        <title>Evolutionary Origins and Diversification of the Mycorrhizal Mutualists.</title>
        <authorList>
            <consortium name="DOE Joint Genome Institute"/>
            <consortium name="Mycorrhizal Genomics Consortium"/>
            <person name="Kohler A."/>
            <person name="Kuo A."/>
            <person name="Nagy L.G."/>
            <person name="Floudas D."/>
            <person name="Copeland A."/>
            <person name="Barry K.W."/>
            <person name="Cichocki N."/>
            <person name="Veneault-Fourrey C."/>
            <person name="LaButti K."/>
            <person name="Lindquist E.A."/>
            <person name="Lipzen A."/>
            <person name="Lundell T."/>
            <person name="Morin E."/>
            <person name="Murat C."/>
            <person name="Riley R."/>
            <person name="Ohm R."/>
            <person name="Sun H."/>
            <person name="Tunlid A."/>
            <person name="Henrissat B."/>
            <person name="Grigoriev I.V."/>
            <person name="Hibbett D.S."/>
            <person name="Martin F."/>
        </authorList>
    </citation>
    <scope>NUCLEOTIDE SEQUENCE [LARGE SCALE GENOMIC DNA]</scope>
    <source>
        <strain evidence="3">ATCC 200175</strain>
    </source>
</reference>
<dbReference type="AlphaFoldDB" id="A0A0C9TRH3"/>
<feature type="region of interest" description="Disordered" evidence="1">
    <location>
        <begin position="444"/>
        <end position="550"/>
    </location>
</feature>
<accession>A0A0C9TRH3</accession>
<feature type="compositionally biased region" description="Basic and acidic residues" evidence="1">
    <location>
        <begin position="379"/>
        <end position="393"/>
    </location>
</feature>
<organism evidence="2 3">
    <name type="scientific">Paxillus involutus ATCC 200175</name>
    <dbReference type="NCBI Taxonomy" id="664439"/>
    <lineage>
        <taxon>Eukaryota</taxon>
        <taxon>Fungi</taxon>
        <taxon>Dikarya</taxon>
        <taxon>Basidiomycota</taxon>
        <taxon>Agaricomycotina</taxon>
        <taxon>Agaricomycetes</taxon>
        <taxon>Agaricomycetidae</taxon>
        <taxon>Boletales</taxon>
        <taxon>Paxilineae</taxon>
        <taxon>Paxillaceae</taxon>
        <taxon>Paxillus</taxon>
    </lineage>
</organism>
<proteinExistence type="predicted"/>
<keyword evidence="3" id="KW-1185">Reference proteome</keyword>
<feature type="compositionally biased region" description="Basic and acidic residues" evidence="1">
    <location>
        <begin position="480"/>
        <end position="503"/>
    </location>
</feature>